<name>A0ABW7BTF0_9ACTN</name>
<dbReference type="SUPFAM" id="SSF56801">
    <property type="entry name" value="Acetyl-CoA synthetase-like"/>
    <property type="match status" value="1"/>
</dbReference>
<keyword evidence="3" id="KW-0597">Phosphoprotein</keyword>
<dbReference type="Proteomes" id="UP001604282">
    <property type="component" value="Unassembled WGS sequence"/>
</dbReference>
<dbReference type="Gene3D" id="3.40.50.980">
    <property type="match status" value="2"/>
</dbReference>
<evidence type="ECO:0000256" key="2">
    <source>
        <dbReference type="ARBA" id="ARBA00022450"/>
    </source>
</evidence>
<dbReference type="InterPro" id="IPR000873">
    <property type="entry name" value="AMP-dep_synth/lig_dom"/>
</dbReference>
<dbReference type="InterPro" id="IPR036736">
    <property type="entry name" value="ACP-like_sf"/>
</dbReference>
<evidence type="ECO:0000313" key="6">
    <source>
        <dbReference type="EMBL" id="MFG3190780.1"/>
    </source>
</evidence>
<accession>A0ABW7BTF0</accession>
<dbReference type="Pfam" id="PF00501">
    <property type="entry name" value="AMP-binding"/>
    <property type="match status" value="1"/>
</dbReference>
<dbReference type="SUPFAM" id="SSF47336">
    <property type="entry name" value="ACP-like"/>
    <property type="match status" value="1"/>
</dbReference>
<comment type="caution">
    <text evidence="6">The sequence shown here is derived from an EMBL/GenBank/DDBJ whole genome shotgun (WGS) entry which is preliminary data.</text>
</comment>
<dbReference type="InterPro" id="IPR045851">
    <property type="entry name" value="AMP-bd_C_sf"/>
</dbReference>
<dbReference type="InterPro" id="IPR020845">
    <property type="entry name" value="AMP-binding_CS"/>
</dbReference>
<evidence type="ECO:0000256" key="1">
    <source>
        <dbReference type="ARBA" id="ARBA00001957"/>
    </source>
</evidence>
<dbReference type="InterPro" id="IPR009081">
    <property type="entry name" value="PP-bd_ACP"/>
</dbReference>
<dbReference type="NCBIfam" id="TIGR01733">
    <property type="entry name" value="AA-adenyl-dom"/>
    <property type="match status" value="1"/>
</dbReference>
<dbReference type="InterPro" id="IPR025110">
    <property type="entry name" value="AMP-bd_C"/>
</dbReference>
<dbReference type="Pfam" id="PF00668">
    <property type="entry name" value="Condensation"/>
    <property type="match status" value="1"/>
</dbReference>
<dbReference type="InterPro" id="IPR001242">
    <property type="entry name" value="Condensation_dom"/>
</dbReference>
<feature type="domain" description="Carrier" evidence="5">
    <location>
        <begin position="969"/>
        <end position="1044"/>
    </location>
</feature>
<dbReference type="Gene3D" id="3.30.559.30">
    <property type="entry name" value="Nonribosomal peptide synthetase, condensation domain"/>
    <property type="match status" value="1"/>
</dbReference>
<dbReference type="InterPro" id="IPR020806">
    <property type="entry name" value="PKS_PP-bd"/>
</dbReference>
<evidence type="ECO:0000259" key="5">
    <source>
        <dbReference type="PROSITE" id="PS50075"/>
    </source>
</evidence>
<keyword evidence="7" id="KW-1185">Reference proteome</keyword>
<keyword evidence="2" id="KW-0596">Phosphopantetheine</keyword>
<dbReference type="PROSITE" id="PS00012">
    <property type="entry name" value="PHOSPHOPANTETHEINE"/>
    <property type="match status" value="1"/>
</dbReference>
<feature type="region of interest" description="Disordered" evidence="4">
    <location>
        <begin position="374"/>
        <end position="402"/>
    </location>
</feature>
<dbReference type="InterPro" id="IPR010071">
    <property type="entry name" value="AA_adenyl_dom"/>
</dbReference>
<sequence length="1048" mass="108184">MTQLSPAQHGIWLTERTRDTGGAYHLAVTLDLAGPLDADALDRACRTVTAHHPALASRPGPDGSVHRCEVPAPRRADCAPEELDAALARERAAPFDADAGPLCRFTLFRTGPERHVLLVAAHHLVLDGESKDRLVADLAAAYRGEPLPPAAEAPAGPPAPEALAAARAYWEERGYAPGAPVLPGLVPPADGGLVAAPGAEVPFRLDAGRCAALAEAAGKLGVTRFELLLSAWHALLVRYGDPAPSTAIELSLRTPGAPVGVGLAVNELPLRVGPAEGRDAVRLPFEDWVRAVRGELRALYPHRAVPLGQAVRGLAPRTALTPLSVSYRRRPAAPAPDFGAVTAGVRWIGFPGAVRNLLHLQLVDGGDEIHGSAQFRTAPPFGHAPGKDGGPAAGVPGTDGPAVVRGADAPAADGGGCLTAGTVRRIVGHWTRLLDAALADPTTPLGELPLLDGDELRDQLAAPAPRPELAARTVPALLAARAEERPDAVAVVADGEQVTYAELARRVAHAAAALARHGAGPGTLVGIGLPRGLDQLVAVLGTLAAGAAHLPLDPGYPAERLAFVREDAALALRVTHAPEGAGDLTPADLAPVAGAAVPSLPLPDPALPAYVLYTSGSTGLPKGVEVPHSALANVLGSLAEHLGSRPEDRWLGLTSLSFDISAVELLLPLTTGGRVVLVPEGAHRDGPALLGLIRREGVTHVQATPSGWRLLLDAGLDGAVPVPTALTGGEALPAPLAARLTAAATRLVNVYGPTETTIWSTLAEPALTAGGSVSLGSPLANTRVYVLGPDARPVPYGVAGELYLGGAGVAHGYRGRPGLTATRFLPDPYGPPGSRVYRTGDLVRRGADGVLEFLGRSDSQVKLRGHRIELGEIEARLARHPAVAQAAAVLHGPEADRRLTAYVVPSGAAPHPDALRAFLAGSLPAAVLPGAYVVLDAFPLTPNGKLDRAALPEPEAVRPEPAAAPSPDEALDPVGAAVLAIWREVLELDDLAPDEDLFDLGGHSLIITAIAARIHERLGAVVPLDVFFDTPTARDVAAVVRALREEQP</sequence>
<protein>
    <submittedName>
        <fullName evidence="6">Amino acid adenylation domain-containing protein</fullName>
    </submittedName>
</protein>
<dbReference type="InterPro" id="IPR023213">
    <property type="entry name" value="CAT-like_dom_sf"/>
</dbReference>
<dbReference type="RefSeq" id="WP_392882670.1">
    <property type="nucleotide sequence ID" value="NZ_JBICZW010000010.1"/>
</dbReference>
<evidence type="ECO:0000256" key="3">
    <source>
        <dbReference type="ARBA" id="ARBA00022553"/>
    </source>
</evidence>
<dbReference type="PROSITE" id="PS50075">
    <property type="entry name" value="CARRIER"/>
    <property type="match status" value="1"/>
</dbReference>
<dbReference type="Pfam" id="PF00550">
    <property type="entry name" value="PP-binding"/>
    <property type="match status" value="1"/>
</dbReference>
<dbReference type="Gene3D" id="2.30.38.10">
    <property type="entry name" value="Luciferase, Domain 3"/>
    <property type="match status" value="1"/>
</dbReference>
<dbReference type="Gene3D" id="1.10.1200.10">
    <property type="entry name" value="ACP-like"/>
    <property type="match status" value="1"/>
</dbReference>
<comment type="cofactor">
    <cofactor evidence="1">
        <name>pantetheine 4'-phosphate</name>
        <dbReference type="ChEBI" id="CHEBI:47942"/>
    </cofactor>
</comment>
<dbReference type="InterPro" id="IPR006162">
    <property type="entry name" value="Ppantetheine_attach_site"/>
</dbReference>
<dbReference type="PROSITE" id="PS00455">
    <property type="entry name" value="AMP_BINDING"/>
    <property type="match status" value="1"/>
</dbReference>
<dbReference type="PANTHER" id="PTHR45527">
    <property type="entry name" value="NONRIBOSOMAL PEPTIDE SYNTHETASE"/>
    <property type="match status" value="1"/>
</dbReference>
<proteinExistence type="predicted"/>
<gene>
    <name evidence="6" type="ORF">ACGFYS_17775</name>
</gene>
<dbReference type="SUPFAM" id="SSF52777">
    <property type="entry name" value="CoA-dependent acyltransferases"/>
    <property type="match status" value="2"/>
</dbReference>
<dbReference type="Gene3D" id="3.30.300.30">
    <property type="match status" value="1"/>
</dbReference>
<evidence type="ECO:0000256" key="4">
    <source>
        <dbReference type="SAM" id="MobiDB-lite"/>
    </source>
</evidence>
<dbReference type="SMART" id="SM00823">
    <property type="entry name" value="PKS_PP"/>
    <property type="match status" value="1"/>
</dbReference>
<organism evidence="6 7">
    <name type="scientific">Streptomyces omiyaensis</name>
    <dbReference type="NCBI Taxonomy" id="68247"/>
    <lineage>
        <taxon>Bacteria</taxon>
        <taxon>Bacillati</taxon>
        <taxon>Actinomycetota</taxon>
        <taxon>Actinomycetes</taxon>
        <taxon>Kitasatosporales</taxon>
        <taxon>Streptomycetaceae</taxon>
        <taxon>Streptomyces</taxon>
    </lineage>
</organism>
<dbReference type="EMBL" id="JBICZW010000010">
    <property type="protein sequence ID" value="MFG3190780.1"/>
    <property type="molecule type" value="Genomic_DNA"/>
</dbReference>
<reference evidence="6 7" key="1">
    <citation type="submission" date="2024-10" db="EMBL/GenBank/DDBJ databases">
        <title>The Natural Products Discovery Center: Release of the First 8490 Sequenced Strains for Exploring Actinobacteria Biosynthetic Diversity.</title>
        <authorList>
            <person name="Kalkreuter E."/>
            <person name="Kautsar S.A."/>
            <person name="Yang D."/>
            <person name="Bader C.D."/>
            <person name="Teijaro C.N."/>
            <person name="Fluegel L."/>
            <person name="Davis C.M."/>
            <person name="Simpson J.R."/>
            <person name="Lauterbach L."/>
            <person name="Steele A.D."/>
            <person name="Gui C."/>
            <person name="Meng S."/>
            <person name="Li G."/>
            <person name="Viehrig K."/>
            <person name="Ye F."/>
            <person name="Su P."/>
            <person name="Kiefer A.F."/>
            <person name="Nichols A."/>
            <person name="Cepeda A.J."/>
            <person name="Yan W."/>
            <person name="Fan B."/>
            <person name="Jiang Y."/>
            <person name="Adhikari A."/>
            <person name="Zheng C.-J."/>
            <person name="Schuster L."/>
            <person name="Cowan T.M."/>
            <person name="Smanski M.J."/>
            <person name="Chevrette M.G."/>
            <person name="De Carvalho L.P.S."/>
            <person name="Shen B."/>
        </authorList>
    </citation>
    <scope>NUCLEOTIDE SEQUENCE [LARGE SCALE GENOMIC DNA]</scope>
    <source>
        <strain evidence="6 7">NPDC048229</strain>
    </source>
</reference>
<dbReference type="PANTHER" id="PTHR45527:SF1">
    <property type="entry name" value="FATTY ACID SYNTHASE"/>
    <property type="match status" value="1"/>
</dbReference>
<evidence type="ECO:0000313" key="7">
    <source>
        <dbReference type="Proteomes" id="UP001604282"/>
    </source>
</evidence>
<dbReference type="Gene3D" id="3.30.559.10">
    <property type="entry name" value="Chloramphenicol acetyltransferase-like domain"/>
    <property type="match status" value="1"/>
</dbReference>
<dbReference type="Pfam" id="PF13193">
    <property type="entry name" value="AMP-binding_C"/>
    <property type="match status" value="1"/>
</dbReference>